<evidence type="ECO:0000313" key="1">
    <source>
        <dbReference type="EMBL" id="AIZ01781.1"/>
    </source>
</evidence>
<dbReference type="EMBL" id="KM879463">
    <property type="protein sequence ID" value="AIZ01781.1"/>
    <property type="molecule type" value="Genomic_DNA"/>
</dbReference>
<dbReference type="OrthoDB" id="19715at10239"/>
<sequence length="115" mass="12617">MSYDISMEKPPAEGCCACHGGSYEEVGNMTRNVSPLWRHAAPQTDGLAGIGGKTGGEFAAYLRTGLEHMKAHRAEYEPLVRGDGTWGNYTNAVEYMTKVVEAAEANPTARFRVWY</sequence>
<evidence type="ECO:0000313" key="2">
    <source>
        <dbReference type="Proteomes" id="UP000031071"/>
    </source>
</evidence>
<dbReference type="GeneID" id="23680936"/>
<keyword evidence="2" id="KW-1185">Reference proteome</keyword>
<protein>
    <submittedName>
        <fullName evidence="1">Uncharacterized protein</fullName>
    </submittedName>
</protein>
<name>A0A0A7HBY4_9CAUD</name>
<proteinExistence type="predicted"/>
<dbReference type="RefSeq" id="YP_009126127.1">
    <property type="nucleotide sequence ID" value="NC_026606.1"/>
</dbReference>
<dbReference type="Proteomes" id="UP000031071">
    <property type="component" value="Segment"/>
</dbReference>
<gene>
    <name evidence="1" type="ORF">ArV1_094</name>
</gene>
<accession>A0A0A7HBY4</accession>
<organism evidence="1 2">
    <name type="scientific">Arthrobacter phage vB_ArtM-ArV1</name>
    <dbReference type="NCBI Taxonomy" id="1566993"/>
    <lineage>
        <taxon>Viruses</taxon>
        <taxon>Duplodnaviria</taxon>
        <taxon>Heunggongvirae</taxon>
        <taxon>Uroviricota</taxon>
        <taxon>Caudoviricetes</taxon>
        <taxon>Klausavirus</taxon>
        <taxon>Klausavirus ArV1</taxon>
    </lineage>
</organism>
<dbReference type="KEGG" id="vg:23680936"/>
<reference evidence="1 2" key="1">
    <citation type="submission" date="2014-10" db="EMBL/GenBank/DDBJ databases">
        <title>Genome of vB_ArtM-ArV1 - first myovirus infecting Arthrobacter sp.</title>
        <authorList>
            <person name="Simoliunas E."/>
            <person name="Kaliniene L."/>
            <person name="Stasilo M."/>
            <person name="Meskys R."/>
        </authorList>
    </citation>
    <scope>NUCLEOTIDE SEQUENCE [LARGE SCALE GENOMIC DNA]</scope>
</reference>